<evidence type="ECO:0000256" key="6">
    <source>
        <dbReference type="RuleBase" id="RU003704"/>
    </source>
</evidence>
<dbReference type="InterPro" id="IPR029056">
    <property type="entry name" value="Ribokinase-like"/>
</dbReference>
<dbReference type="PANTHER" id="PTHR43085:SF1">
    <property type="entry name" value="PSEUDOURIDINE KINASE-RELATED"/>
    <property type="match status" value="1"/>
</dbReference>
<evidence type="ECO:0000256" key="5">
    <source>
        <dbReference type="ARBA" id="ARBA00022840"/>
    </source>
</evidence>
<keyword evidence="4 6" id="KW-0418">Kinase</keyword>
<dbReference type="CDD" id="cd01167">
    <property type="entry name" value="bac_FRK"/>
    <property type="match status" value="1"/>
</dbReference>
<dbReference type="GO" id="GO:0008865">
    <property type="term" value="F:fructokinase activity"/>
    <property type="evidence" value="ECO:0007669"/>
    <property type="project" value="UniProtKB-ARBA"/>
</dbReference>
<evidence type="ECO:0000256" key="4">
    <source>
        <dbReference type="ARBA" id="ARBA00022777"/>
    </source>
</evidence>
<dbReference type="InterPro" id="IPR002139">
    <property type="entry name" value="Ribo/fructo_kinase"/>
</dbReference>
<comment type="caution">
    <text evidence="8">The sequence shown here is derived from an EMBL/GenBank/DDBJ whole genome shotgun (WGS) entry which is preliminary data.</text>
</comment>
<dbReference type="Proteomes" id="UP000823921">
    <property type="component" value="Unassembled WGS sequence"/>
</dbReference>
<evidence type="ECO:0000313" key="8">
    <source>
        <dbReference type="EMBL" id="HJB80790.1"/>
    </source>
</evidence>
<dbReference type="InterPro" id="IPR002173">
    <property type="entry name" value="Carboh/pur_kinase_PfkB_CS"/>
</dbReference>
<gene>
    <name evidence="8" type="ORF">H9712_07375</name>
</gene>
<accession>A0A9D2MLT4</accession>
<reference evidence="8" key="1">
    <citation type="journal article" date="2021" name="PeerJ">
        <title>Extensive microbial diversity within the chicken gut microbiome revealed by metagenomics and culture.</title>
        <authorList>
            <person name="Gilroy R."/>
            <person name="Ravi A."/>
            <person name="Getino M."/>
            <person name="Pursley I."/>
            <person name="Horton D.L."/>
            <person name="Alikhan N.F."/>
            <person name="Baker D."/>
            <person name="Gharbi K."/>
            <person name="Hall N."/>
            <person name="Watson M."/>
            <person name="Adriaenssens E.M."/>
            <person name="Foster-Nyarko E."/>
            <person name="Jarju S."/>
            <person name="Secka A."/>
            <person name="Antonio M."/>
            <person name="Oren A."/>
            <person name="Chaudhuri R.R."/>
            <person name="La Ragione R."/>
            <person name="Hildebrand F."/>
            <person name="Pallen M.J."/>
        </authorList>
    </citation>
    <scope>NUCLEOTIDE SEQUENCE</scope>
    <source>
        <strain evidence="8">CHK192-8294</strain>
    </source>
</reference>
<organism evidence="8 9">
    <name type="scientific">Candidatus Flavonifractor intestinigallinarum</name>
    <dbReference type="NCBI Taxonomy" id="2838586"/>
    <lineage>
        <taxon>Bacteria</taxon>
        <taxon>Bacillati</taxon>
        <taxon>Bacillota</taxon>
        <taxon>Clostridia</taxon>
        <taxon>Eubacteriales</taxon>
        <taxon>Oscillospiraceae</taxon>
        <taxon>Flavonifractor</taxon>
    </lineage>
</organism>
<name>A0A9D2MLT4_9FIRM</name>
<dbReference type="PANTHER" id="PTHR43085">
    <property type="entry name" value="HEXOKINASE FAMILY MEMBER"/>
    <property type="match status" value="1"/>
</dbReference>
<evidence type="ECO:0000256" key="3">
    <source>
        <dbReference type="ARBA" id="ARBA00022741"/>
    </source>
</evidence>
<dbReference type="PRINTS" id="PR00990">
    <property type="entry name" value="RIBOKINASE"/>
</dbReference>
<dbReference type="PROSITE" id="PS00584">
    <property type="entry name" value="PFKB_KINASES_2"/>
    <property type="match status" value="1"/>
</dbReference>
<dbReference type="Gene3D" id="3.40.1190.20">
    <property type="match status" value="1"/>
</dbReference>
<evidence type="ECO:0000313" key="9">
    <source>
        <dbReference type="Proteomes" id="UP000823921"/>
    </source>
</evidence>
<dbReference type="GO" id="GO:0005524">
    <property type="term" value="F:ATP binding"/>
    <property type="evidence" value="ECO:0007669"/>
    <property type="project" value="UniProtKB-KW"/>
</dbReference>
<dbReference type="InterPro" id="IPR050306">
    <property type="entry name" value="PfkB_Carbo_kinase"/>
</dbReference>
<dbReference type="EMBL" id="DWXO01000071">
    <property type="protein sequence ID" value="HJB80790.1"/>
    <property type="molecule type" value="Genomic_DNA"/>
</dbReference>
<dbReference type="Pfam" id="PF00294">
    <property type="entry name" value="PfkB"/>
    <property type="match status" value="1"/>
</dbReference>
<keyword evidence="3" id="KW-0547">Nucleotide-binding</keyword>
<keyword evidence="2 6" id="KW-0808">Transferase</keyword>
<protein>
    <submittedName>
        <fullName evidence="8">Carbohydrate kinase</fullName>
    </submittedName>
</protein>
<sequence>MMDITAIGEVLIDLTQTGVNEQKVPLFAANPGGAPANVAVAAARLGANTAFIGKVGQDGFGSYLTQVLEENRVDVSGLRTDEAATTMAVVAVSHTGERSFRFVRGADCNLKPEEVDTGLIAGSKVLHFGSVSLTAGPAREATLFAAQSAREKGVLVSYDPNYRDALWNSQAEAVEWMKKPLPLVDVLKLSDEELPLITGTGDPEEGTRRLEAEGIRLILVTLGDKGAFYRWQGKTGLVPGVATTVADTNGAGDTFLGAVLSRLVARGEKPLEDLTAPELEAILAFANRAASKTCSRSGAIPAMPTLAELEEGGVAHEA</sequence>
<keyword evidence="5" id="KW-0067">ATP-binding</keyword>
<feature type="domain" description="Carbohydrate kinase PfkB" evidence="7">
    <location>
        <begin position="3"/>
        <end position="305"/>
    </location>
</feature>
<proteinExistence type="inferred from homology"/>
<evidence type="ECO:0000256" key="2">
    <source>
        <dbReference type="ARBA" id="ARBA00022679"/>
    </source>
</evidence>
<dbReference type="SUPFAM" id="SSF53613">
    <property type="entry name" value="Ribokinase-like"/>
    <property type="match status" value="1"/>
</dbReference>
<dbReference type="GO" id="GO:0006000">
    <property type="term" value="P:fructose metabolic process"/>
    <property type="evidence" value="ECO:0007669"/>
    <property type="project" value="UniProtKB-ARBA"/>
</dbReference>
<comment type="similarity">
    <text evidence="1 6">Belongs to the carbohydrate kinase PfkB family.</text>
</comment>
<dbReference type="AlphaFoldDB" id="A0A9D2MLT4"/>
<evidence type="ECO:0000256" key="1">
    <source>
        <dbReference type="ARBA" id="ARBA00010688"/>
    </source>
</evidence>
<dbReference type="InterPro" id="IPR011611">
    <property type="entry name" value="PfkB_dom"/>
</dbReference>
<evidence type="ECO:0000259" key="7">
    <source>
        <dbReference type="Pfam" id="PF00294"/>
    </source>
</evidence>
<reference evidence="8" key="2">
    <citation type="submission" date="2021-04" db="EMBL/GenBank/DDBJ databases">
        <authorList>
            <person name="Gilroy R."/>
        </authorList>
    </citation>
    <scope>NUCLEOTIDE SEQUENCE</scope>
    <source>
        <strain evidence="8">CHK192-8294</strain>
    </source>
</reference>